<dbReference type="InterPro" id="IPR052700">
    <property type="entry name" value="Carb_kinase_PfkB-like"/>
</dbReference>
<dbReference type="PANTHER" id="PTHR43320">
    <property type="entry name" value="SUGAR KINASE"/>
    <property type="match status" value="1"/>
</dbReference>
<evidence type="ECO:0000256" key="2">
    <source>
        <dbReference type="ARBA" id="ARBA00022679"/>
    </source>
</evidence>
<dbReference type="InterPro" id="IPR002139">
    <property type="entry name" value="Ribo/fructo_kinase"/>
</dbReference>
<evidence type="ECO:0000313" key="6">
    <source>
        <dbReference type="Proteomes" id="UP000310639"/>
    </source>
</evidence>
<evidence type="ECO:0000259" key="4">
    <source>
        <dbReference type="Pfam" id="PF00294"/>
    </source>
</evidence>
<gene>
    <name evidence="5" type="ORF">FBF37_02515</name>
</gene>
<dbReference type="RefSeq" id="WP_138079178.1">
    <property type="nucleotide sequence ID" value="NZ_CP040004.1"/>
</dbReference>
<dbReference type="Pfam" id="PF00294">
    <property type="entry name" value="PfkB"/>
    <property type="match status" value="1"/>
</dbReference>
<dbReference type="AlphaFoldDB" id="A0A4P9A3D8"/>
<dbReference type="Gene3D" id="3.40.1190.20">
    <property type="match status" value="1"/>
</dbReference>
<dbReference type="InterPro" id="IPR011611">
    <property type="entry name" value="PfkB_dom"/>
</dbReference>
<keyword evidence="3 5" id="KW-0418">Kinase</keyword>
<evidence type="ECO:0000313" key="5">
    <source>
        <dbReference type="EMBL" id="QCT42330.1"/>
    </source>
</evidence>
<dbReference type="InterPro" id="IPR029056">
    <property type="entry name" value="Ribokinase-like"/>
</dbReference>
<feature type="domain" description="Carbohydrate kinase PfkB" evidence="4">
    <location>
        <begin position="40"/>
        <end position="300"/>
    </location>
</feature>
<dbReference type="GO" id="GO:0016301">
    <property type="term" value="F:kinase activity"/>
    <property type="evidence" value="ECO:0007669"/>
    <property type="project" value="UniProtKB-KW"/>
</dbReference>
<name>A0A4P9A3D8_9BACT</name>
<organism evidence="5 6">
    <name type="scientific">Candidatus Nanosynbacter featherlites</name>
    <dbReference type="NCBI Taxonomy" id="2572088"/>
    <lineage>
        <taxon>Bacteria</taxon>
        <taxon>Candidatus Saccharimonadota</taxon>
        <taxon>Candidatus Saccharimonadia</taxon>
        <taxon>Candidatus Nanosynbacterales</taxon>
        <taxon>Candidatus Nanosynbacteraceae</taxon>
        <taxon>Candidatus Nanosynbacter</taxon>
    </lineage>
</organism>
<evidence type="ECO:0000256" key="3">
    <source>
        <dbReference type="ARBA" id="ARBA00022777"/>
    </source>
</evidence>
<dbReference type="Proteomes" id="UP000310639">
    <property type="component" value="Chromosome"/>
</dbReference>
<dbReference type="SUPFAM" id="SSF53613">
    <property type="entry name" value="Ribokinase-like"/>
    <property type="match status" value="1"/>
</dbReference>
<dbReference type="KEGG" id="nft:FBF37_02515"/>
<keyword evidence="6" id="KW-1185">Reference proteome</keyword>
<dbReference type="OrthoDB" id="9808601at2"/>
<dbReference type="PRINTS" id="PR00990">
    <property type="entry name" value="RIBOKINASE"/>
</dbReference>
<dbReference type="CDD" id="cd01166">
    <property type="entry name" value="KdgK"/>
    <property type="match status" value="1"/>
</dbReference>
<accession>A0A4P9A3D8</accession>
<comment type="similarity">
    <text evidence="1">Belongs to the carbohydrate kinase PfkB family.</text>
</comment>
<protein>
    <submittedName>
        <fullName evidence="5">Sugar kinase</fullName>
    </submittedName>
</protein>
<keyword evidence="2" id="KW-0808">Transferase</keyword>
<dbReference type="EMBL" id="CP040004">
    <property type="protein sequence ID" value="QCT42330.1"/>
    <property type="molecule type" value="Genomic_DNA"/>
</dbReference>
<reference evidence="5 6" key="1">
    <citation type="submission" date="2019-04" db="EMBL/GenBank/DDBJ databases">
        <title>Saccharibacteria TM7 genomes.</title>
        <authorList>
            <person name="Bor B."/>
            <person name="He X."/>
            <person name="Chen T."/>
            <person name="Dewhirst F.E."/>
        </authorList>
    </citation>
    <scope>NUCLEOTIDE SEQUENCE [LARGE SCALE GENOMIC DNA]</scope>
    <source>
        <strain evidence="5 6">BB001</strain>
    </source>
</reference>
<sequence>MAKIITIGAAVQDVFLSHSPALAPVCESPERCFQRLELGSKIDVNQIHFSTGGGATNAAVTFARQGHQTQFMGVVGRDPAGQAVLDALDSESVGTQLVKFSDKYNTGYSVMLLAPNGERTILTYRGASTHYHPSDFSLENVQADWLYVSNLAGQMQTLSKLFTQARERGIKICFNPGKKELAQRELLLGLLQDVDILTVNKEEMQQLVEGSDLESLIRHGLYLVPTLLVTDGANGSMASDGKTIVRAGMYEDVPAIDRTGAGDAFASGFLSRWAEGGSLRESVIFGSANSSAVVAKISAKAGILYKGTSLHEMPLQERSI</sequence>
<dbReference type="PANTHER" id="PTHR43320:SF3">
    <property type="entry name" value="CARBOHYDRATE KINASE PFKB DOMAIN-CONTAINING PROTEIN"/>
    <property type="match status" value="1"/>
</dbReference>
<proteinExistence type="inferred from homology"/>
<evidence type="ECO:0000256" key="1">
    <source>
        <dbReference type="ARBA" id="ARBA00010688"/>
    </source>
</evidence>